<evidence type="ECO:0008006" key="4">
    <source>
        <dbReference type="Google" id="ProtNLM"/>
    </source>
</evidence>
<keyword evidence="1" id="KW-0732">Signal</keyword>
<dbReference type="InterPro" id="IPR010800">
    <property type="entry name" value="GRP"/>
</dbReference>
<accession>A0AAV9K357</accession>
<feature type="signal peptide" evidence="1">
    <location>
        <begin position="1"/>
        <end position="25"/>
    </location>
</feature>
<sequence length="108" mass="11009">MKVNNSLIVLLALLCAFLFVASALAVDETKAGQLNDATQGHGWDGGGGCHGRDCHGGGGHAGGGGHGGGGNYCRHGCCGGYYRGGGCKQCCRTAQEYSTYMQNDVNLP</sequence>
<reference evidence="2 3" key="1">
    <citation type="submission" date="2023-10" db="EMBL/GenBank/DDBJ databases">
        <title>Genome-Wide Identification Analysis in wild type Solanum Pinnatisectum Reveals Some Genes Defensing Phytophthora Infestans.</title>
        <authorList>
            <person name="Sun C."/>
        </authorList>
    </citation>
    <scope>NUCLEOTIDE SEQUENCE [LARGE SCALE GENOMIC DNA]</scope>
    <source>
        <strain evidence="2">LQN</strain>
        <tissue evidence="2">Leaf</tissue>
    </source>
</reference>
<gene>
    <name evidence="2" type="ORF">R3W88_028681</name>
</gene>
<protein>
    <recommendedName>
        <fullName evidence="4">Glycine-rich protein</fullName>
    </recommendedName>
</protein>
<dbReference type="Proteomes" id="UP001311915">
    <property type="component" value="Unassembled WGS sequence"/>
</dbReference>
<comment type="caution">
    <text evidence="2">The sequence shown here is derived from an EMBL/GenBank/DDBJ whole genome shotgun (WGS) entry which is preliminary data.</text>
</comment>
<keyword evidence="3" id="KW-1185">Reference proteome</keyword>
<organism evidence="2 3">
    <name type="scientific">Solanum pinnatisectum</name>
    <name type="common">tansyleaf nightshade</name>
    <dbReference type="NCBI Taxonomy" id="50273"/>
    <lineage>
        <taxon>Eukaryota</taxon>
        <taxon>Viridiplantae</taxon>
        <taxon>Streptophyta</taxon>
        <taxon>Embryophyta</taxon>
        <taxon>Tracheophyta</taxon>
        <taxon>Spermatophyta</taxon>
        <taxon>Magnoliopsida</taxon>
        <taxon>eudicotyledons</taxon>
        <taxon>Gunneridae</taxon>
        <taxon>Pentapetalae</taxon>
        <taxon>asterids</taxon>
        <taxon>lamiids</taxon>
        <taxon>Solanales</taxon>
        <taxon>Solanaceae</taxon>
        <taxon>Solanoideae</taxon>
        <taxon>Solaneae</taxon>
        <taxon>Solanum</taxon>
    </lineage>
</organism>
<evidence type="ECO:0000256" key="1">
    <source>
        <dbReference type="SAM" id="SignalP"/>
    </source>
</evidence>
<proteinExistence type="predicted"/>
<dbReference type="Pfam" id="PF07172">
    <property type="entry name" value="GRP"/>
    <property type="match status" value="1"/>
</dbReference>
<evidence type="ECO:0000313" key="3">
    <source>
        <dbReference type="Proteomes" id="UP001311915"/>
    </source>
</evidence>
<feature type="chain" id="PRO_5043384461" description="Glycine-rich protein" evidence="1">
    <location>
        <begin position="26"/>
        <end position="108"/>
    </location>
</feature>
<dbReference type="EMBL" id="JAWPEI010000012">
    <property type="protein sequence ID" value="KAK4707756.1"/>
    <property type="molecule type" value="Genomic_DNA"/>
</dbReference>
<evidence type="ECO:0000313" key="2">
    <source>
        <dbReference type="EMBL" id="KAK4707756.1"/>
    </source>
</evidence>
<dbReference type="AlphaFoldDB" id="A0AAV9K357"/>
<name>A0AAV9K357_9SOLN</name>